<name>A0ABQ2N4J8_9MICO</name>
<dbReference type="Proteomes" id="UP000638043">
    <property type="component" value="Unassembled WGS sequence"/>
</dbReference>
<evidence type="ECO:0000256" key="1">
    <source>
        <dbReference type="ARBA" id="ARBA00022723"/>
    </source>
</evidence>
<evidence type="ECO:0000313" key="4">
    <source>
        <dbReference type="Proteomes" id="UP000638043"/>
    </source>
</evidence>
<keyword evidence="2" id="KW-0456">Lyase</keyword>
<organism evidence="3 4">
    <name type="scientific">Microbacterium nanhaiense</name>
    <dbReference type="NCBI Taxonomy" id="1301026"/>
    <lineage>
        <taxon>Bacteria</taxon>
        <taxon>Bacillati</taxon>
        <taxon>Actinomycetota</taxon>
        <taxon>Actinomycetes</taxon>
        <taxon>Micrococcales</taxon>
        <taxon>Microbacteriaceae</taxon>
        <taxon>Microbacterium</taxon>
    </lineage>
</organism>
<dbReference type="SUPFAM" id="SSF53800">
    <property type="entry name" value="Chelatase"/>
    <property type="match status" value="1"/>
</dbReference>
<sequence>MTRPTLVCCSHGTDSAEGRAVISAIVDAARALVRAPTHETYVDVQHPQVDEVVASIDGPTVIVPLLLSPGFHTSVDIGRAASSRPGVTATGTLGPDPLLVDVLVDRLASAGLRDGDRVVLAASGSSRPEAAERVEEVRAALAERLPHPVTAGYAYGAAPSVAEAVREAREAGADRVVVASYVLAPGHFATLVARSGADVVTDPLGLSPDGSAEPRIAQIVAARYAAAIGA</sequence>
<dbReference type="PANTHER" id="PTHR33542">
    <property type="entry name" value="SIROHYDROCHLORIN FERROCHELATASE, CHLOROPLASTIC"/>
    <property type="match status" value="1"/>
</dbReference>
<reference evidence="4" key="1">
    <citation type="journal article" date="2019" name="Int. J. Syst. Evol. Microbiol.">
        <title>The Global Catalogue of Microorganisms (GCM) 10K type strain sequencing project: providing services to taxonomists for standard genome sequencing and annotation.</title>
        <authorList>
            <consortium name="The Broad Institute Genomics Platform"/>
            <consortium name="The Broad Institute Genome Sequencing Center for Infectious Disease"/>
            <person name="Wu L."/>
            <person name="Ma J."/>
        </authorList>
    </citation>
    <scope>NUCLEOTIDE SEQUENCE [LARGE SCALE GENOMIC DNA]</scope>
    <source>
        <strain evidence="4">CGMCC 4.7181</strain>
    </source>
</reference>
<keyword evidence="1" id="KW-0479">Metal-binding</keyword>
<dbReference type="PANTHER" id="PTHR33542:SF5">
    <property type="entry name" value="FERROCHELATASE CHE1"/>
    <property type="match status" value="1"/>
</dbReference>
<evidence type="ECO:0008006" key="5">
    <source>
        <dbReference type="Google" id="ProtNLM"/>
    </source>
</evidence>
<dbReference type="EMBL" id="BMMQ01000009">
    <property type="protein sequence ID" value="GGO66419.1"/>
    <property type="molecule type" value="Genomic_DNA"/>
</dbReference>
<dbReference type="InterPro" id="IPR002762">
    <property type="entry name" value="CbiX-like"/>
</dbReference>
<dbReference type="Pfam" id="PF01903">
    <property type="entry name" value="CbiX"/>
    <property type="match status" value="2"/>
</dbReference>
<dbReference type="RefSeq" id="WP_188702541.1">
    <property type="nucleotide sequence ID" value="NZ_BMMQ01000009.1"/>
</dbReference>
<comment type="caution">
    <text evidence="3">The sequence shown here is derived from an EMBL/GenBank/DDBJ whole genome shotgun (WGS) entry which is preliminary data.</text>
</comment>
<gene>
    <name evidence="3" type="ORF">GCM10010910_25820</name>
</gene>
<proteinExistence type="predicted"/>
<dbReference type="InterPro" id="IPR050963">
    <property type="entry name" value="Sirohydro_Cobaltochel/CbiX"/>
</dbReference>
<evidence type="ECO:0000313" key="3">
    <source>
        <dbReference type="EMBL" id="GGO66419.1"/>
    </source>
</evidence>
<protein>
    <recommendedName>
        <fullName evidence="5">Sirohydrochlorin ferrochelatase</fullName>
    </recommendedName>
</protein>
<accession>A0ABQ2N4J8</accession>
<evidence type="ECO:0000256" key="2">
    <source>
        <dbReference type="ARBA" id="ARBA00023239"/>
    </source>
</evidence>
<keyword evidence="4" id="KW-1185">Reference proteome</keyword>
<dbReference type="Gene3D" id="3.40.50.1400">
    <property type="match status" value="2"/>
</dbReference>